<dbReference type="PANTHER" id="PTHR43794">
    <property type="entry name" value="AMINOHYDROLASE SSNA-RELATED"/>
    <property type="match status" value="1"/>
</dbReference>
<dbReference type="Gene3D" id="3.20.20.140">
    <property type="entry name" value="Metal-dependent hydrolases"/>
    <property type="match status" value="1"/>
</dbReference>
<sequence length="411" mass="46765">MEGEKRMILGNCLILKDFSSEPFFGAVEIESGIIKRVIQGKTKVDVDLSGKMIMPALFNTHTHAPMTLLRGVAEDLSFEDWLFSRVLPLEDRLTEKMIYYGTILAQMEMARHGTAGFVDMYFHEEWVAKAVRDFGMRALLTRGLVDDHGDDGGRLDENLKLYREWNGFDGRILVGFGPHSPYLCSKEYLKRIFDVAKSLDAPITIHLYETSKENYDLSELLELGMKNVKTIAAHCVYLPEEHFRSLKDLPFFVSHNPASNLKLGNGIASVWKMIERGVKVTLGTDGSASNNSLNLFFEMRVASLLQKMEDPRRMDVETCLKMVTINGARAMGFKSGKLEEGWNADLVVIDLELPEMFPSRHIKSHLVHAFSGNVFATMVAGRWIYYDGKYPTIDENEVKRELKRIEKELYS</sequence>
<reference evidence="5 6" key="1">
    <citation type="journal article" date="2009" name="Biosci. Biotechnol. Biochem.">
        <title>WeGAS: a web-based microbial genome annotation system.</title>
        <authorList>
            <person name="Lee D."/>
            <person name="Seo H."/>
            <person name="Park C."/>
            <person name="Park K."/>
        </authorList>
    </citation>
    <scope>NUCLEOTIDE SEQUENCE [LARGE SCALE GENOMIC DNA]</scope>
    <source>
        <strain evidence="6">ATCC 49049 / DSM 4359 / NBRC 107923 / NS-E</strain>
    </source>
</reference>
<dbReference type="InterPro" id="IPR050287">
    <property type="entry name" value="MTA/SAH_deaminase"/>
</dbReference>
<name>B9KA33_THENN</name>
<gene>
    <name evidence="5" type="ordered locus">CTN_1640</name>
</gene>
<dbReference type="InterPro" id="IPR032466">
    <property type="entry name" value="Metal_Hydrolase"/>
</dbReference>
<dbReference type="SUPFAM" id="SSF51556">
    <property type="entry name" value="Metallo-dependent hydrolases"/>
    <property type="match status" value="1"/>
</dbReference>
<dbReference type="GO" id="GO:0046872">
    <property type="term" value="F:metal ion binding"/>
    <property type="evidence" value="ECO:0007669"/>
    <property type="project" value="UniProtKB-KW"/>
</dbReference>
<dbReference type="GO" id="GO:0019239">
    <property type="term" value="F:deaminase activity"/>
    <property type="evidence" value="ECO:0007669"/>
    <property type="project" value="UniProtKB-ARBA"/>
</dbReference>
<protein>
    <submittedName>
        <fullName evidence="5">Amidohydrolase</fullName>
    </submittedName>
</protein>
<dbReference type="InterPro" id="IPR011059">
    <property type="entry name" value="Metal-dep_hydrolase_composite"/>
</dbReference>
<evidence type="ECO:0000256" key="3">
    <source>
        <dbReference type="ARBA" id="ARBA00022833"/>
    </source>
</evidence>
<dbReference type="FunFam" id="3.20.20.140:FF:000014">
    <property type="entry name" value="5-methylthioadenosine/S-adenosylhomocysteine deaminase"/>
    <property type="match status" value="1"/>
</dbReference>
<dbReference type="HOGENOM" id="CLU_012358_2_0_0"/>
<evidence type="ECO:0000256" key="2">
    <source>
        <dbReference type="ARBA" id="ARBA00022801"/>
    </source>
</evidence>
<dbReference type="Pfam" id="PF01979">
    <property type="entry name" value="Amidohydro_1"/>
    <property type="match status" value="1"/>
</dbReference>
<keyword evidence="6" id="KW-1185">Reference proteome</keyword>
<dbReference type="Proteomes" id="UP000000445">
    <property type="component" value="Chromosome"/>
</dbReference>
<proteinExistence type="predicted"/>
<feature type="domain" description="Amidohydrolase-related" evidence="4">
    <location>
        <begin position="52"/>
        <end position="383"/>
    </location>
</feature>
<dbReference type="CDD" id="cd01298">
    <property type="entry name" value="ATZ_TRZ_like"/>
    <property type="match status" value="1"/>
</dbReference>
<dbReference type="eggNOG" id="COG0402">
    <property type="taxonomic scope" value="Bacteria"/>
</dbReference>
<dbReference type="STRING" id="309803.CTN_1640"/>
<dbReference type="SUPFAM" id="SSF51338">
    <property type="entry name" value="Composite domain of metallo-dependent hydrolases"/>
    <property type="match status" value="1"/>
</dbReference>
<keyword evidence="1" id="KW-0479">Metal-binding</keyword>
<evidence type="ECO:0000313" key="5">
    <source>
        <dbReference type="EMBL" id="ACM23816.1"/>
    </source>
</evidence>
<dbReference type="PANTHER" id="PTHR43794:SF11">
    <property type="entry name" value="AMIDOHYDROLASE-RELATED DOMAIN-CONTAINING PROTEIN"/>
    <property type="match status" value="1"/>
</dbReference>
<accession>B9KA33</accession>
<evidence type="ECO:0000313" key="6">
    <source>
        <dbReference type="Proteomes" id="UP000000445"/>
    </source>
</evidence>
<keyword evidence="2" id="KW-0378">Hydrolase</keyword>
<dbReference type="EMBL" id="CP000916">
    <property type="protein sequence ID" value="ACM23816.1"/>
    <property type="molecule type" value="Genomic_DNA"/>
</dbReference>
<dbReference type="AlphaFoldDB" id="B9KA33"/>
<dbReference type="InterPro" id="IPR006680">
    <property type="entry name" value="Amidohydro-rel"/>
</dbReference>
<dbReference type="GO" id="GO:0016814">
    <property type="term" value="F:hydrolase activity, acting on carbon-nitrogen (but not peptide) bonds, in cyclic amidines"/>
    <property type="evidence" value="ECO:0007669"/>
    <property type="project" value="UniProtKB-ARBA"/>
</dbReference>
<dbReference type="Gene3D" id="2.30.40.10">
    <property type="entry name" value="Urease, subunit C, domain 1"/>
    <property type="match status" value="1"/>
</dbReference>
<dbReference type="KEGG" id="tna:CTN_1640"/>
<keyword evidence="3" id="KW-0862">Zinc</keyword>
<evidence type="ECO:0000256" key="1">
    <source>
        <dbReference type="ARBA" id="ARBA00022723"/>
    </source>
</evidence>
<evidence type="ECO:0000259" key="4">
    <source>
        <dbReference type="Pfam" id="PF01979"/>
    </source>
</evidence>
<organism evidence="5 6">
    <name type="scientific">Thermotoga neapolitana (strain ATCC 49049 / DSM 4359 / NBRC 107923 / NS-E)</name>
    <dbReference type="NCBI Taxonomy" id="309803"/>
    <lineage>
        <taxon>Bacteria</taxon>
        <taxon>Thermotogati</taxon>
        <taxon>Thermotogota</taxon>
        <taxon>Thermotogae</taxon>
        <taxon>Thermotogales</taxon>
        <taxon>Thermotogaceae</taxon>
        <taxon>Thermotoga</taxon>
    </lineage>
</organism>